<dbReference type="InterPro" id="IPR011990">
    <property type="entry name" value="TPR-like_helical_dom_sf"/>
</dbReference>
<gene>
    <name evidence="5" type="ORF">SanaruYs_19670</name>
</gene>
<dbReference type="InterPro" id="IPR039565">
    <property type="entry name" value="BamD-like"/>
</dbReference>
<dbReference type="OrthoDB" id="9770761at2"/>
<dbReference type="PROSITE" id="PS51257">
    <property type="entry name" value="PROKAR_LIPOPROTEIN"/>
    <property type="match status" value="1"/>
</dbReference>
<keyword evidence="2" id="KW-0472">Membrane</keyword>
<keyword evidence="6" id="KW-1185">Reference proteome</keyword>
<comment type="caution">
    <text evidence="5">The sequence shown here is derived from an EMBL/GenBank/DDBJ whole genome shotgun (WGS) entry which is preliminary data.</text>
</comment>
<evidence type="ECO:0000259" key="4">
    <source>
        <dbReference type="Pfam" id="PF13525"/>
    </source>
</evidence>
<reference evidence="5 6" key="1">
    <citation type="submission" date="2018-11" db="EMBL/GenBank/DDBJ databases">
        <title>Chryseotalea sanarue gen. nov., sp., nov., a member of the family Cytophagaceae, isolated from a brackish lake in Hamamatsu Japan.</title>
        <authorList>
            <person name="Maejima Y."/>
            <person name="Iino T."/>
            <person name="Muraguchi Y."/>
            <person name="Fukuda K."/>
            <person name="Ohkuma M."/>
            <person name="Moriuchi R."/>
            <person name="Dohra H."/>
            <person name="Kimbara K."/>
            <person name="Shintani M."/>
        </authorList>
    </citation>
    <scope>NUCLEOTIDE SEQUENCE [LARGE SCALE GENOMIC DNA]</scope>
    <source>
        <strain evidence="5 6">Ys</strain>
    </source>
</reference>
<name>A0A401U9Z2_9BACT</name>
<dbReference type="Proteomes" id="UP000288227">
    <property type="component" value="Unassembled WGS sequence"/>
</dbReference>
<dbReference type="AlphaFoldDB" id="A0A401U9Z2"/>
<evidence type="ECO:0000256" key="1">
    <source>
        <dbReference type="ARBA" id="ARBA00022729"/>
    </source>
</evidence>
<dbReference type="Gene3D" id="1.25.40.10">
    <property type="entry name" value="Tetratricopeptide repeat domain"/>
    <property type="match status" value="1"/>
</dbReference>
<proteinExistence type="predicted"/>
<keyword evidence="1" id="KW-0732">Signal</keyword>
<dbReference type="SUPFAM" id="SSF48452">
    <property type="entry name" value="TPR-like"/>
    <property type="match status" value="1"/>
</dbReference>
<keyword evidence="3" id="KW-0998">Cell outer membrane</keyword>
<feature type="domain" description="Outer membrane lipoprotein BamD-like" evidence="4">
    <location>
        <begin position="36"/>
        <end position="185"/>
    </location>
</feature>
<evidence type="ECO:0000313" key="6">
    <source>
        <dbReference type="Proteomes" id="UP000288227"/>
    </source>
</evidence>
<evidence type="ECO:0000256" key="2">
    <source>
        <dbReference type="ARBA" id="ARBA00023136"/>
    </source>
</evidence>
<accession>A0A401U9Z2</accession>
<protein>
    <submittedName>
        <fullName evidence="5">Outer membrane protein assembly factor BamD</fullName>
    </submittedName>
</protein>
<dbReference type="EMBL" id="BHXQ01000003">
    <property type="protein sequence ID" value="GCC51738.1"/>
    <property type="molecule type" value="Genomic_DNA"/>
</dbReference>
<organism evidence="5 6">
    <name type="scientific">Chryseotalea sanaruensis</name>
    <dbReference type="NCBI Taxonomy" id="2482724"/>
    <lineage>
        <taxon>Bacteria</taxon>
        <taxon>Pseudomonadati</taxon>
        <taxon>Bacteroidota</taxon>
        <taxon>Cytophagia</taxon>
        <taxon>Cytophagales</taxon>
        <taxon>Chryseotaleaceae</taxon>
        <taxon>Chryseotalea</taxon>
    </lineage>
</organism>
<evidence type="ECO:0000313" key="5">
    <source>
        <dbReference type="EMBL" id="GCC51738.1"/>
    </source>
</evidence>
<dbReference type="Pfam" id="PF13525">
    <property type="entry name" value="YfiO"/>
    <property type="match status" value="1"/>
</dbReference>
<dbReference type="InterPro" id="IPR017689">
    <property type="entry name" value="BamD"/>
</dbReference>
<sequence length="270" mass="32081">MLKVFQVKLFFLVLLVAFGCSKFRKIEKSEDWRVKYEAATSYYEKKDYYRASVLFDQVLPIVRGLPEGERVQFYLGYCQYYDKNYLFAAEYFKTFYETYGRSASAEEARYMYAYSLYLSSPGPSLDQTESVNAMAAMQDFLNRFQTSTFREKATEVIMAIQVKLEKKGFENAKHYYRVRQYKAAITSLENFTKNFPDSKFLEEAHFLVIDAEFQLAEQSILSKQKERYENVIEDYKNFIDKYPSSERLREAEKMYAESLEQLNRLKKINI</sequence>
<dbReference type="NCBIfam" id="TIGR03302">
    <property type="entry name" value="OM_YfiO"/>
    <property type="match status" value="1"/>
</dbReference>
<evidence type="ECO:0000256" key="3">
    <source>
        <dbReference type="ARBA" id="ARBA00023237"/>
    </source>
</evidence>
<dbReference type="RefSeq" id="WP_127122388.1">
    <property type="nucleotide sequence ID" value="NZ_BHXQ01000003.1"/>
</dbReference>